<dbReference type="EMBL" id="HBUF01018318">
    <property type="protein sequence ID" value="CAG6610419.1"/>
    <property type="molecule type" value="Transcribed_RNA"/>
</dbReference>
<sequence length="142" mass="15522">MRFSFSPLTDSLASRDSCASFSLASFVFDISLSSSSFSLLSVSMEATCATFSSSTDFKKAFNSVMVSRSIFAAFNSVWSFSFSCFNSSIVFFSPLSLSFACLLNFSFSCFKVSTVFFKAVSLFTKLSSFFSNLSLSTSISFI</sequence>
<dbReference type="EMBL" id="HBUF01018317">
    <property type="protein sequence ID" value="CAG6610415.1"/>
    <property type="molecule type" value="Transcribed_RNA"/>
</dbReference>
<protein>
    <submittedName>
        <fullName evidence="1">Uncharacterized protein</fullName>
    </submittedName>
</protein>
<accession>A0A8D8LS92</accession>
<organism evidence="1">
    <name type="scientific">Cacopsylla melanoneura</name>
    <dbReference type="NCBI Taxonomy" id="428564"/>
    <lineage>
        <taxon>Eukaryota</taxon>
        <taxon>Metazoa</taxon>
        <taxon>Ecdysozoa</taxon>
        <taxon>Arthropoda</taxon>
        <taxon>Hexapoda</taxon>
        <taxon>Insecta</taxon>
        <taxon>Pterygota</taxon>
        <taxon>Neoptera</taxon>
        <taxon>Paraneoptera</taxon>
        <taxon>Hemiptera</taxon>
        <taxon>Sternorrhyncha</taxon>
        <taxon>Psylloidea</taxon>
        <taxon>Psyllidae</taxon>
        <taxon>Psyllinae</taxon>
        <taxon>Cacopsylla</taxon>
    </lineage>
</organism>
<proteinExistence type="predicted"/>
<name>A0A8D8LS92_9HEMI</name>
<dbReference type="AlphaFoldDB" id="A0A8D8LS92"/>
<evidence type="ECO:0000313" key="1">
    <source>
        <dbReference type="EMBL" id="CAG6610411.1"/>
    </source>
</evidence>
<reference evidence="1" key="1">
    <citation type="submission" date="2021-05" db="EMBL/GenBank/DDBJ databases">
        <authorList>
            <person name="Alioto T."/>
            <person name="Alioto T."/>
            <person name="Gomez Garrido J."/>
        </authorList>
    </citation>
    <scope>NUCLEOTIDE SEQUENCE</scope>
</reference>
<dbReference type="EMBL" id="HBUF01018316">
    <property type="protein sequence ID" value="CAG6610411.1"/>
    <property type="molecule type" value="Transcribed_RNA"/>
</dbReference>